<dbReference type="Proteomes" id="UP000192343">
    <property type="component" value="Unassembled WGS sequence"/>
</dbReference>
<sequence>MAKKILIVDDSKAIRQSIRFVLEQNEYQVLDAEDGLDALEKLENGTVDLIITDVNMPNMNGIELIQEVRGKDAFKFVPIMVLTTESQYSVMEKGKAAGATGWIVKPFSTDKLLAAVRKVVG</sequence>
<dbReference type="GO" id="GO:0000160">
    <property type="term" value="P:phosphorelay signal transduction system"/>
    <property type="evidence" value="ECO:0007669"/>
    <property type="project" value="InterPro"/>
</dbReference>
<evidence type="ECO:0000256" key="1">
    <source>
        <dbReference type="ARBA" id="ARBA00022553"/>
    </source>
</evidence>
<dbReference type="PROSITE" id="PS50110">
    <property type="entry name" value="RESPONSE_REGULATORY"/>
    <property type="match status" value="1"/>
</dbReference>
<dbReference type="STRING" id="1963862.B4O97_12155"/>
<dbReference type="EMBL" id="MWQY01000012">
    <property type="protein sequence ID" value="ORC34691.1"/>
    <property type="molecule type" value="Genomic_DNA"/>
</dbReference>
<protein>
    <submittedName>
        <fullName evidence="4">Two-component system response regulator</fullName>
    </submittedName>
</protein>
<dbReference type="OrthoDB" id="9797769at2"/>
<dbReference type="RefSeq" id="WP_083051160.1">
    <property type="nucleotide sequence ID" value="NZ_MWQY01000012.1"/>
</dbReference>
<proteinExistence type="predicted"/>
<organism evidence="4 5">
    <name type="scientific">Marispirochaeta aestuarii</name>
    <dbReference type="NCBI Taxonomy" id="1963862"/>
    <lineage>
        <taxon>Bacteria</taxon>
        <taxon>Pseudomonadati</taxon>
        <taxon>Spirochaetota</taxon>
        <taxon>Spirochaetia</taxon>
        <taxon>Spirochaetales</taxon>
        <taxon>Spirochaetaceae</taxon>
        <taxon>Marispirochaeta</taxon>
    </lineage>
</organism>
<name>A0A1Y1RXZ8_9SPIO</name>
<dbReference type="Pfam" id="PF00072">
    <property type="entry name" value="Response_reg"/>
    <property type="match status" value="1"/>
</dbReference>
<dbReference type="PANTHER" id="PTHR44591:SF25">
    <property type="entry name" value="CHEMOTAXIS TWO-COMPONENT RESPONSE REGULATOR"/>
    <property type="match status" value="1"/>
</dbReference>
<feature type="modified residue" description="4-aspartylphosphate" evidence="2">
    <location>
        <position position="53"/>
    </location>
</feature>
<evidence type="ECO:0000259" key="3">
    <source>
        <dbReference type="PROSITE" id="PS50110"/>
    </source>
</evidence>
<dbReference type="Gene3D" id="3.40.50.2300">
    <property type="match status" value="1"/>
</dbReference>
<feature type="domain" description="Response regulatory" evidence="3">
    <location>
        <begin position="4"/>
        <end position="120"/>
    </location>
</feature>
<evidence type="ECO:0000256" key="2">
    <source>
        <dbReference type="PROSITE-ProRule" id="PRU00169"/>
    </source>
</evidence>
<reference evidence="4 5" key="1">
    <citation type="submission" date="2017-03" db="EMBL/GenBank/DDBJ databases">
        <title>Draft Genome sequence of Marispirochaeta sp. strain JC444.</title>
        <authorList>
            <person name="Shivani Y."/>
            <person name="Subhash Y."/>
            <person name="Sasikala C."/>
            <person name="Ramana C."/>
        </authorList>
    </citation>
    <scope>NUCLEOTIDE SEQUENCE [LARGE SCALE GENOMIC DNA]</scope>
    <source>
        <strain evidence="4 5">JC444</strain>
    </source>
</reference>
<accession>A0A1Y1RXZ8</accession>
<gene>
    <name evidence="4" type="ORF">B4O97_12155</name>
</gene>
<keyword evidence="1 2" id="KW-0597">Phosphoprotein</keyword>
<dbReference type="InterPro" id="IPR011006">
    <property type="entry name" value="CheY-like_superfamily"/>
</dbReference>
<comment type="caution">
    <text evidence="4">The sequence shown here is derived from an EMBL/GenBank/DDBJ whole genome shotgun (WGS) entry which is preliminary data.</text>
</comment>
<dbReference type="SMART" id="SM00448">
    <property type="entry name" value="REC"/>
    <property type="match status" value="1"/>
</dbReference>
<evidence type="ECO:0000313" key="4">
    <source>
        <dbReference type="EMBL" id="ORC34691.1"/>
    </source>
</evidence>
<dbReference type="InterPro" id="IPR050595">
    <property type="entry name" value="Bact_response_regulator"/>
</dbReference>
<evidence type="ECO:0000313" key="5">
    <source>
        <dbReference type="Proteomes" id="UP000192343"/>
    </source>
</evidence>
<dbReference type="PANTHER" id="PTHR44591">
    <property type="entry name" value="STRESS RESPONSE REGULATOR PROTEIN 1"/>
    <property type="match status" value="1"/>
</dbReference>
<dbReference type="InterPro" id="IPR001789">
    <property type="entry name" value="Sig_transdc_resp-reg_receiver"/>
</dbReference>
<dbReference type="SUPFAM" id="SSF52172">
    <property type="entry name" value="CheY-like"/>
    <property type="match status" value="1"/>
</dbReference>
<keyword evidence="5" id="KW-1185">Reference proteome</keyword>
<dbReference type="AlphaFoldDB" id="A0A1Y1RXZ8"/>